<dbReference type="Gene3D" id="3.40.50.300">
    <property type="entry name" value="P-loop containing nucleotide triphosphate hydrolases"/>
    <property type="match status" value="1"/>
</dbReference>
<dbReference type="EMBL" id="JBFDAA010000001">
    <property type="protein sequence ID" value="KAL1140209.1"/>
    <property type="molecule type" value="Genomic_DNA"/>
</dbReference>
<comment type="caution">
    <text evidence="3">The sequence shown here is derived from an EMBL/GenBank/DDBJ whole genome shotgun (WGS) entry which is preliminary data.</text>
</comment>
<reference evidence="3 4" key="1">
    <citation type="submission" date="2024-07" db="EMBL/GenBank/DDBJ databases">
        <title>Chromosome-level genome assembly of the water stick insect Ranatra chinensis (Heteroptera: Nepidae).</title>
        <authorList>
            <person name="Liu X."/>
        </authorList>
    </citation>
    <scope>NUCLEOTIDE SEQUENCE [LARGE SCALE GENOMIC DNA]</scope>
    <source>
        <strain evidence="3">Cailab_2021Rc</strain>
        <tissue evidence="3">Muscle</tissue>
    </source>
</reference>
<organism evidence="3 4">
    <name type="scientific">Ranatra chinensis</name>
    <dbReference type="NCBI Taxonomy" id="642074"/>
    <lineage>
        <taxon>Eukaryota</taxon>
        <taxon>Metazoa</taxon>
        <taxon>Ecdysozoa</taxon>
        <taxon>Arthropoda</taxon>
        <taxon>Hexapoda</taxon>
        <taxon>Insecta</taxon>
        <taxon>Pterygota</taxon>
        <taxon>Neoptera</taxon>
        <taxon>Paraneoptera</taxon>
        <taxon>Hemiptera</taxon>
        <taxon>Heteroptera</taxon>
        <taxon>Panheteroptera</taxon>
        <taxon>Nepomorpha</taxon>
        <taxon>Nepidae</taxon>
        <taxon>Ranatrinae</taxon>
        <taxon>Ranatra</taxon>
    </lineage>
</organism>
<name>A0ABD0YYC5_9HEMI</name>
<keyword evidence="4" id="KW-1185">Reference proteome</keyword>
<proteinExistence type="predicted"/>
<dbReference type="GO" id="GO:0005634">
    <property type="term" value="C:nucleus"/>
    <property type="evidence" value="ECO:0007669"/>
    <property type="project" value="UniProtKB-SubCell"/>
</dbReference>
<comment type="subcellular location">
    <subcellularLocation>
        <location evidence="1">Nucleus</location>
    </subcellularLocation>
</comment>
<dbReference type="GO" id="GO:0006281">
    <property type="term" value="P:DNA repair"/>
    <property type="evidence" value="ECO:0007669"/>
    <property type="project" value="UniProtKB-ARBA"/>
</dbReference>
<dbReference type="InterPro" id="IPR027417">
    <property type="entry name" value="P-loop_NTPase"/>
</dbReference>
<dbReference type="SUPFAM" id="SSF52540">
    <property type="entry name" value="P-loop containing nucleoside triphosphate hydrolases"/>
    <property type="match status" value="1"/>
</dbReference>
<feature type="non-terminal residue" evidence="3">
    <location>
        <position position="1"/>
    </location>
</feature>
<keyword evidence="2" id="KW-0539">Nucleus</keyword>
<dbReference type="PANTHER" id="PTHR46457">
    <property type="entry name" value="DNA REPAIR PROTEIN RAD51 HOMOLOG 4"/>
    <property type="match status" value="1"/>
</dbReference>
<evidence type="ECO:0000313" key="3">
    <source>
        <dbReference type="EMBL" id="KAL1140209.1"/>
    </source>
</evidence>
<dbReference type="InterPro" id="IPR051988">
    <property type="entry name" value="HRR_RAD51_Paralog"/>
</dbReference>
<accession>A0ABD0YYC5</accession>
<sequence length="103" mass="11607">GLGYLNHAVATLRSIVNRHNRIAIVTNLGTKYIDEEERKESKTNSDVQVKPLLGKFWSHVPNMRIIVQKTSANNSERSLHIVKSCLLPIGKRCMVRITDKGVV</sequence>
<dbReference type="AlphaFoldDB" id="A0ABD0YYC5"/>
<evidence type="ECO:0000256" key="2">
    <source>
        <dbReference type="ARBA" id="ARBA00023242"/>
    </source>
</evidence>
<evidence type="ECO:0000313" key="4">
    <source>
        <dbReference type="Proteomes" id="UP001558652"/>
    </source>
</evidence>
<evidence type="ECO:0000256" key="1">
    <source>
        <dbReference type="ARBA" id="ARBA00004123"/>
    </source>
</evidence>
<dbReference type="PANTHER" id="PTHR46457:SF1">
    <property type="entry name" value="DNA REPAIR PROTEIN RAD51 HOMOLOG 4"/>
    <property type="match status" value="1"/>
</dbReference>
<protein>
    <submittedName>
        <fullName evidence="3">Uncharacterized protein</fullName>
    </submittedName>
</protein>
<dbReference type="Proteomes" id="UP001558652">
    <property type="component" value="Unassembled WGS sequence"/>
</dbReference>
<gene>
    <name evidence="3" type="ORF">AAG570_000141</name>
</gene>